<name>A0A1J0W2D9_9NOCA</name>
<dbReference type="Pfam" id="PF14230">
    <property type="entry name" value="DUF4333"/>
    <property type="match status" value="1"/>
</dbReference>
<reference evidence="2" key="1">
    <citation type="submission" date="2016-11" db="EMBL/GenBank/DDBJ databases">
        <authorList>
            <person name="Jaros S."/>
            <person name="Januszkiewicz K."/>
            <person name="Wedrychowicz H."/>
        </authorList>
    </citation>
    <scope>NUCLEOTIDE SEQUENCE [LARGE SCALE GENOMIC DNA]</scope>
    <source>
        <strain evidence="2">Y48</strain>
    </source>
</reference>
<dbReference type="AlphaFoldDB" id="A0A1J0W2D9"/>
<dbReference type="OrthoDB" id="5244388at2"/>
<evidence type="ECO:0000313" key="2">
    <source>
        <dbReference type="EMBL" id="APE38442.1"/>
    </source>
</evidence>
<sequence>MSALSIPLAFTLFGCNASISIGGPDYAKLEQNIATELDKAYASMSRQVDSVECPRLADDPVAGDTFVCLADLDGNDVRVDVQVEDDDGGVKFTTRDIAFDLAATANGLTTDVSDQMGFPVTVDCGRGLKIVEVGSTFTCTALDTKGGSATVEMTARHEGASSWQLVE</sequence>
<proteinExistence type="predicted"/>
<dbReference type="KEGG" id="nsl:BOX37_17415"/>
<evidence type="ECO:0000259" key="1">
    <source>
        <dbReference type="Pfam" id="PF14230"/>
    </source>
</evidence>
<dbReference type="InterPro" id="IPR025637">
    <property type="entry name" value="DUF4333"/>
</dbReference>
<dbReference type="EMBL" id="CP018082">
    <property type="protein sequence ID" value="APE38442.1"/>
    <property type="molecule type" value="Genomic_DNA"/>
</dbReference>
<keyword evidence="3" id="KW-1185">Reference proteome</keyword>
<accession>A0A1J0W2D9</accession>
<gene>
    <name evidence="2" type="ORF">BOX37_17415</name>
</gene>
<organism evidence="2 3">
    <name type="scientific">Nocardia mangyaensis</name>
    <dbReference type="NCBI Taxonomy" id="2213200"/>
    <lineage>
        <taxon>Bacteria</taxon>
        <taxon>Bacillati</taxon>
        <taxon>Actinomycetota</taxon>
        <taxon>Actinomycetes</taxon>
        <taxon>Mycobacteriales</taxon>
        <taxon>Nocardiaceae</taxon>
        <taxon>Nocardia</taxon>
    </lineage>
</organism>
<feature type="domain" description="DUF4333" evidence="1">
    <location>
        <begin position="25"/>
        <end position="88"/>
    </location>
</feature>
<dbReference type="Proteomes" id="UP000183810">
    <property type="component" value="Chromosome"/>
</dbReference>
<evidence type="ECO:0000313" key="3">
    <source>
        <dbReference type="Proteomes" id="UP000183810"/>
    </source>
</evidence>
<protein>
    <recommendedName>
        <fullName evidence="1">DUF4333 domain-containing protein</fullName>
    </recommendedName>
</protein>